<evidence type="ECO:0000313" key="4">
    <source>
        <dbReference type="Proteomes" id="UP001377567"/>
    </source>
</evidence>
<protein>
    <submittedName>
        <fullName evidence="3">Mso1 protein</fullName>
    </submittedName>
</protein>
<dbReference type="InterPro" id="IPR028095">
    <property type="entry name" value="Mso1_N_dom"/>
</dbReference>
<sequence length="236" mass="26724">MNQESGNFWNRFKTSTKSLSTSFGHMSIKPEVDGDSETSTVVHKAFVKYYKNQEPFTGFPSWLGHKEDLPDEQKILRRQTEHLEKQRRQQEKEQQEREHPTGFNAIKRAASSVASSPGQLHRRTTSTEEKQPQGYTPAAERRSRPSDAFQGIYKTEDADGYARRTSQPAEMTKAKAESDIPTRSSSGRSNRIGRPSWSVGMTANSGAAPSDENKRPELMSQSSQLMSDRLRRKTRG</sequence>
<organism evidence="3 4">
    <name type="scientific">Maudiozyma humilis</name>
    <name type="common">Sour dough yeast</name>
    <name type="synonym">Kazachstania humilis</name>
    <dbReference type="NCBI Taxonomy" id="51915"/>
    <lineage>
        <taxon>Eukaryota</taxon>
        <taxon>Fungi</taxon>
        <taxon>Dikarya</taxon>
        <taxon>Ascomycota</taxon>
        <taxon>Saccharomycotina</taxon>
        <taxon>Saccharomycetes</taxon>
        <taxon>Saccharomycetales</taxon>
        <taxon>Saccharomycetaceae</taxon>
        <taxon>Maudiozyma</taxon>
    </lineage>
</organism>
<reference evidence="3 4" key="1">
    <citation type="journal article" date="2023" name="Elife">
        <title>Identification of key yeast species and microbe-microbe interactions impacting larval growth of Drosophila in the wild.</title>
        <authorList>
            <person name="Mure A."/>
            <person name="Sugiura Y."/>
            <person name="Maeda R."/>
            <person name="Honda K."/>
            <person name="Sakurai N."/>
            <person name="Takahashi Y."/>
            <person name="Watada M."/>
            <person name="Katoh T."/>
            <person name="Gotoh A."/>
            <person name="Gotoh Y."/>
            <person name="Taniguchi I."/>
            <person name="Nakamura K."/>
            <person name="Hayashi T."/>
            <person name="Katayama T."/>
            <person name="Uemura T."/>
            <person name="Hattori Y."/>
        </authorList>
    </citation>
    <scope>NUCLEOTIDE SEQUENCE [LARGE SCALE GENOMIC DNA]</scope>
    <source>
        <strain evidence="3 4">KH-74</strain>
    </source>
</reference>
<keyword evidence="4" id="KW-1185">Reference proteome</keyword>
<evidence type="ECO:0000259" key="2">
    <source>
        <dbReference type="Pfam" id="PF14475"/>
    </source>
</evidence>
<feature type="compositionally biased region" description="Basic and acidic residues" evidence="1">
    <location>
        <begin position="64"/>
        <end position="100"/>
    </location>
</feature>
<evidence type="ECO:0000313" key="3">
    <source>
        <dbReference type="EMBL" id="GMM55969.1"/>
    </source>
</evidence>
<dbReference type="EMBL" id="BTGD01000006">
    <property type="protein sequence ID" value="GMM55969.1"/>
    <property type="molecule type" value="Genomic_DNA"/>
</dbReference>
<feature type="compositionally biased region" description="Low complexity" evidence="1">
    <location>
        <begin position="183"/>
        <end position="196"/>
    </location>
</feature>
<dbReference type="Pfam" id="PF14475">
    <property type="entry name" value="Mso1_Sec1_bdg"/>
    <property type="match status" value="1"/>
</dbReference>
<comment type="caution">
    <text evidence="3">The sequence shown here is derived from an EMBL/GenBank/DDBJ whole genome shotgun (WGS) entry which is preliminary data.</text>
</comment>
<gene>
    <name evidence="3" type="ORF">DAKH74_025850</name>
</gene>
<name>A0AAV5RZR6_MAUHU</name>
<feature type="domain" description="Mso1 N-terminal" evidence="2">
    <location>
        <begin position="22"/>
        <end position="63"/>
    </location>
</feature>
<proteinExistence type="predicted"/>
<dbReference type="Proteomes" id="UP001377567">
    <property type="component" value="Unassembled WGS sequence"/>
</dbReference>
<accession>A0AAV5RZR6</accession>
<feature type="region of interest" description="Disordered" evidence="1">
    <location>
        <begin position="55"/>
        <end position="236"/>
    </location>
</feature>
<evidence type="ECO:0000256" key="1">
    <source>
        <dbReference type="SAM" id="MobiDB-lite"/>
    </source>
</evidence>
<dbReference type="AlphaFoldDB" id="A0AAV5RZR6"/>